<dbReference type="PANTHER" id="PTHR31442">
    <property type="entry name" value="HOMEODOMAIN-LIKE SUPERFAMILY PROTEIN-RELATED"/>
    <property type="match status" value="1"/>
</dbReference>
<evidence type="ECO:0000256" key="2">
    <source>
        <dbReference type="ARBA" id="ARBA00023015"/>
    </source>
</evidence>
<evidence type="ECO:0000259" key="7">
    <source>
        <dbReference type="PROSITE" id="PS51294"/>
    </source>
</evidence>
<dbReference type="InterPro" id="IPR001005">
    <property type="entry name" value="SANT/Myb"/>
</dbReference>
<feature type="domain" description="Response regulatory" evidence="6">
    <location>
        <begin position="1"/>
        <end position="80"/>
    </location>
</feature>
<dbReference type="NCBIfam" id="TIGR01557">
    <property type="entry name" value="myb_SHAQKYF"/>
    <property type="match status" value="1"/>
</dbReference>
<comment type="caution">
    <text evidence="8">The sequence shown here is derived from an EMBL/GenBank/DDBJ whole genome shotgun (WGS) entry which is preliminary data.</text>
</comment>
<keyword evidence="3" id="KW-0804">Transcription</keyword>
<dbReference type="PROSITE" id="PS50110">
    <property type="entry name" value="RESPONSE_REGULATORY"/>
    <property type="match status" value="1"/>
</dbReference>
<dbReference type="Gene3D" id="1.10.10.60">
    <property type="entry name" value="Homeodomain-like"/>
    <property type="match status" value="1"/>
</dbReference>
<comment type="caution">
    <text evidence="5">Lacks conserved residue(s) required for the propagation of feature annotation.</text>
</comment>
<dbReference type="PANTHER" id="PTHR31442:SF32">
    <property type="entry name" value="TWO-COMPONENT RESPONSE REGULATOR ORR21-LIKE"/>
    <property type="match status" value="1"/>
</dbReference>
<evidence type="ECO:0000256" key="5">
    <source>
        <dbReference type="PROSITE-ProRule" id="PRU00169"/>
    </source>
</evidence>
<dbReference type="InterPro" id="IPR044841">
    <property type="entry name" value="LUX/BOA-like"/>
</dbReference>
<evidence type="ECO:0008006" key="10">
    <source>
        <dbReference type="Google" id="ProtNLM"/>
    </source>
</evidence>
<dbReference type="InterPro" id="IPR011006">
    <property type="entry name" value="CheY-like_superfamily"/>
</dbReference>
<evidence type="ECO:0000313" key="8">
    <source>
        <dbReference type="EMBL" id="KAK4730669.1"/>
    </source>
</evidence>
<accession>A0AAV9M197</accession>
<evidence type="ECO:0000256" key="1">
    <source>
        <dbReference type="ARBA" id="ARBA00004123"/>
    </source>
</evidence>
<dbReference type="AlphaFoldDB" id="A0AAV9M197"/>
<dbReference type="SUPFAM" id="SSF46689">
    <property type="entry name" value="Homeodomain-like"/>
    <property type="match status" value="1"/>
</dbReference>
<dbReference type="GO" id="GO:0005634">
    <property type="term" value="C:nucleus"/>
    <property type="evidence" value="ECO:0007669"/>
    <property type="project" value="UniProtKB-SubCell"/>
</dbReference>
<proteinExistence type="predicted"/>
<evidence type="ECO:0000259" key="6">
    <source>
        <dbReference type="PROSITE" id="PS50110"/>
    </source>
</evidence>
<dbReference type="GO" id="GO:0000160">
    <property type="term" value="P:phosphorelay signal transduction system"/>
    <property type="evidence" value="ECO:0007669"/>
    <property type="project" value="InterPro"/>
</dbReference>
<dbReference type="InterPro" id="IPR001789">
    <property type="entry name" value="Sig_transdc_resp-reg_receiver"/>
</dbReference>
<evidence type="ECO:0000256" key="3">
    <source>
        <dbReference type="ARBA" id="ARBA00023163"/>
    </source>
</evidence>
<dbReference type="InterPro" id="IPR006447">
    <property type="entry name" value="Myb_dom_plants"/>
</dbReference>
<feature type="domain" description="HTH myb-type" evidence="7">
    <location>
        <begin position="182"/>
        <end position="234"/>
    </location>
</feature>
<protein>
    <recommendedName>
        <fullName evidence="10">Two-component response regulator</fullName>
    </recommendedName>
</protein>
<reference evidence="8 9" key="1">
    <citation type="submission" date="2023-10" db="EMBL/GenBank/DDBJ databases">
        <title>Genome-Wide Identification Analysis in wild type Solanum Pinnatisectum Reveals Some Genes Defensing Phytophthora Infestans.</title>
        <authorList>
            <person name="Sun C."/>
        </authorList>
    </citation>
    <scope>NUCLEOTIDE SEQUENCE [LARGE SCALE GENOMIC DNA]</scope>
    <source>
        <strain evidence="8">LQN</strain>
        <tissue evidence="8">Leaf</tissue>
    </source>
</reference>
<gene>
    <name evidence="8" type="ORF">R3W88_023657</name>
</gene>
<dbReference type="FunFam" id="1.10.10.60:FF:000007">
    <property type="entry name" value="Two-component response regulator"/>
    <property type="match status" value="1"/>
</dbReference>
<evidence type="ECO:0000256" key="4">
    <source>
        <dbReference type="ARBA" id="ARBA00023242"/>
    </source>
</evidence>
<dbReference type="GO" id="GO:0010597">
    <property type="term" value="P:green leaf volatile biosynthetic process"/>
    <property type="evidence" value="ECO:0007669"/>
    <property type="project" value="UniProtKB-ARBA"/>
</dbReference>
<dbReference type="GO" id="GO:0003700">
    <property type="term" value="F:DNA-binding transcription factor activity"/>
    <property type="evidence" value="ECO:0007669"/>
    <property type="project" value="InterPro"/>
</dbReference>
<dbReference type="Proteomes" id="UP001311915">
    <property type="component" value="Unassembled WGS sequence"/>
</dbReference>
<keyword evidence="2" id="KW-0805">Transcription regulation</keyword>
<evidence type="ECO:0000313" key="9">
    <source>
        <dbReference type="Proteomes" id="UP001311915"/>
    </source>
</evidence>
<dbReference type="EMBL" id="JAWPEI010000003">
    <property type="protein sequence ID" value="KAK4730669.1"/>
    <property type="molecule type" value="Genomic_DNA"/>
</dbReference>
<comment type="subcellular location">
    <subcellularLocation>
        <location evidence="1">Nucleus</location>
    </subcellularLocation>
</comment>
<dbReference type="PROSITE" id="PS51294">
    <property type="entry name" value="HTH_MYB"/>
    <property type="match status" value="1"/>
</dbReference>
<dbReference type="InterPro" id="IPR017930">
    <property type="entry name" value="Myb_dom"/>
</dbReference>
<dbReference type="SUPFAM" id="SSF52172">
    <property type="entry name" value="CheY-like"/>
    <property type="match status" value="1"/>
</dbReference>
<dbReference type="Pfam" id="PF00249">
    <property type="entry name" value="Myb_DNA-binding"/>
    <property type="match status" value="1"/>
</dbReference>
<dbReference type="InterPro" id="IPR009057">
    <property type="entry name" value="Homeodomain-like_sf"/>
</dbReference>
<sequence>MSILCKKTQKIDVMILNVHPSNLHSFDLLAQAVILDIITLVVCDELNELVAKKTLDEGAYLFLKKPFDEEILKYLWQIVLKRHMQRGKAREGSEKIRDQINVDDIGNNYNVGENEEQPREMKNISNTEEHDNNIYEVGNNVVLNGKHKLRNKRDRKSTKDINEGESQSNAINKVVRRKYPTKWTDDLHAKFMEAVQQLGEGRCYPKKIFELMQVPGLTRIQIGSHLQKCRRNNWRSSKEQRYVCLPSGQGSSNDSHEPRSNFPKYGAMPRLQTNVLNLQCNPDEIQKGPEFSFSTPNTNNSFARGENSIQQQFNLPQLQVQPHSFNIDNPFNDSFLLAQNNVGGGLQHETLFRISGSQELQGSINGNTNYGPDLTFNSGDHDHAQCAYNLNLNVTYGTTYSSCRIVSEIDIGNVSINQYNLNVNADNVLICSGKTMMSDTYVGNAAINGLGATNTNVQQYIGEPNISDPGNIIATLYESDIEGRDPNEREDCEAYYNDTEYLL</sequence>
<organism evidence="8 9">
    <name type="scientific">Solanum pinnatisectum</name>
    <name type="common">tansyleaf nightshade</name>
    <dbReference type="NCBI Taxonomy" id="50273"/>
    <lineage>
        <taxon>Eukaryota</taxon>
        <taxon>Viridiplantae</taxon>
        <taxon>Streptophyta</taxon>
        <taxon>Embryophyta</taxon>
        <taxon>Tracheophyta</taxon>
        <taxon>Spermatophyta</taxon>
        <taxon>Magnoliopsida</taxon>
        <taxon>eudicotyledons</taxon>
        <taxon>Gunneridae</taxon>
        <taxon>Pentapetalae</taxon>
        <taxon>asterids</taxon>
        <taxon>lamiids</taxon>
        <taxon>Solanales</taxon>
        <taxon>Solanaceae</taxon>
        <taxon>Solanoideae</taxon>
        <taxon>Solaneae</taxon>
        <taxon>Solanum</taxon>
    </lineage>
</organism>
<dbReference type="GO" id="GO:0000976">
    <property type="term" value="F:transcription cis-regulatory region binding"/>
    <property type="evidence" value="ECO:0007669"/>
    <property type="project" value="UniProtKB-ARBA"/>
</dbReference>
<keyword evidence="9" id="KW-1185">Reference proteome</keyword>
<name>A0AAV9M197_9SOLN</name>
<keyword evidence="4" id="KW-0539">Nucleus</keyword>